<evidence type="ECO:0000313" key="4">
    <source>
        <dbReference type="Proteomes" id="UP000078240"/>
    </source>
</evidence>
<evidence type="ECO:0000256" key="2">
    <source>
        <dbReference type="SAM" id="Phobius"/>
    </source>
</evidence>
<comment type="caution">
    <text evidence="3">The sequence shown here is derived from an EMBL/GenBank/DDBJ whole genome shotgun (WGS) entry which is preliminary data.</text>
</comment>
<reference evidence="3 4" key="1">
    <citation type="submission" date="2016-01" db="EMBL/GenBank/DDBJ databases">
        <title>Biosynthesis of antibiotic leucinostatins and their inhibition on Phytophthora in bio-control Purpureocillium lilacinum.</title>
        <authorList>
            <person name="Wang G."/>
            <person name="Liu Z."/>
            <person name="Lin R."/>
            <person name="Li E."/>
            <person name="Mao Z."/>
            <person name="Ling J."/>
            <person name="Yin W."/>
            <person name="Xie B."/>
        </authorList>
    </citation>
    <scope>NUCLEOTIDE SEQUENCE [LARGE SCALE GENOMIC DNA]</scope>
    <source>
        <strain evidence="3">PLBJ-1</strain>
    </source>
</reference>
<organism evidence="3 4">
    <name type="scientific">Purpureocillium lilacinum</name>
    <name type="common">Paecilomyces lilacinus</name>
    <dbReference type="NCBI Taxonomy" id="33203"/>
    <lineage>
        <taxon>Eukaryota</taxon>
        <taxon>Fungi</taxon>
        <taxon>Dikarya</taxon>
        <taxon>Ascomycota</taxon>
        <taxon>Pezizomycotina</taxon>
        <taxon>Sordariomycetes</taxon>
        <taxon>Hypocreomycetidae</taxon>
        <taxon>Hypocreales</taxon>
        <taxon>Ophiocordycipitaceae</taxon>
        <taxon>Purpureocillium</taxon>
    </lineage>
</organism>
<proteinExistence type="inferred from homology"/>
<name>A0A179GWR2_PURLI</name>
<dbReference type="GO" id="GO:0016740">
    <property type="term" value="F:transferase activity"/>
    <property type="evidence" value="ECO:0007669"/>
    <property type="project" value="UniProtKB-KW"/>
</dbReference>
<dbReference type="Gene3D" id="3.90.550.20">
    <property type="match status" value="1"/>
</dbReference>
<protein>
    <submittedName>
        <fullName evidence="3">Glycosyl transferase</fullName>
    </submittedName>
</protein>
<evidence type="ECO:0000256" key="1">
    <source>
        <dbReference type="ARBA" id="ARBA00009003"/>
    </source>
</evidence>
<gene>
    <name evidence="3" type="ORF">VFPBJ_05000</name>
</gene>
<dbReference type="Pfam" id="PF04488">
    <property type="entry name" value="Gly_transf_sug"/>
    <property type="match status" value="1"/>
</dbReference>
<dbReference type="PANTHER" id="PTHR46830:SF2">
    <property type="entry name" value="ALPHA-1,4-N-ACETYLGLUCOSAMINYLTRANSFERASE"/>
    <property type="match status" value="1"/>
</dbReference>
<evidence type="ECO:0000313" key="3">
    <source>
        <dbReference type="EMBL" id="OAQ82416.1"/>
    </source>
</evidence>
<dbReference type="PANTHER" id="PTHR46830">
    <property type="entry name" value="TRANSFERASE, PUTATIVE-RELATED"/>
    <property type="match status" value="1"/>
</dbReference>
<dbReference type="EMBL" id="LSBH01000003">
    <property type="protein sequence ID" value="OAQ82416.1"/>
    <property type="molecule type" value="Genomic_DNA"/>
</dbReference>
<sequence length="381" mass="44182">MLFPRCRPAPVRGVPAYLLVLIFFTAAVYPSFFLYRHYDDYVYKPEIRPLSTQQDVEQVFTPTEQEMACLQGKPFPPDGRHRFGLSLASKSDPIPSIVHFIFLQRLPLAEDGQGDFDFLNYLSVRSALMSLKPKKIILHYAYTSSDPSLLESLKGDPLIDSNQWIKRLKPHLEFDKITSALDNHLVHAAHLADTLRLEIILSQGGIYLDTDVFILRPFTKLLASPSPHDLVLGHEGGNRWGLCNAIIAARPNSTFVRRWLDTYKGADLNQEWNYHSVLLPKEMSGKHPDEICTLPPDAFFWPTWTDDHVRWMHEKIERTEARHWENKIWRTGGSLFDNQLAYHAWNHVSKDGYLERLTPQVMREEDTRFNLLMRRFLEADL</sequence>
<dbReference type="AlphaFoldDB" id="A0A179GWR2"/>
<accession>A0A179GWR2</accession>
<keyword evidence="3" id="KW-0808">Transferase</keyword>
<comment type="similarity">
    <text evidence="1">Belongs to the glycosyltransferase 32 family.</text>
</comment>
<dbReference type="InterPro" id="IPR029044">
    <property type="entry name" value="Nucleotide-diphossugar_trans"/>
</dbReference>
<dbReference type="GO" id="GO:1901135">
    <property type="term" value="P:carbohydrate derivative metabolic process"/>
    <property type="evidence" value="ECO:0007669"/>
    <property type="project" value="UniProtKB-ARBA"/>
</dbReference>
<dbReference type="Proteomes" id="UP000078240">
    <property type="component" value="Unassembled WGS sequence"/>
</dbReference>
<feature type="transmembrane region" description="Helical" evidence="2">
    <location>
        <begin position="16"/>
        <end position="35"/>
    </location>
</feature>
<keyword evidence="2" id="KW-0472">Membrane</keyword>
<keyword evidence="2" id="KW-0812">Transmembrane</keyword>
<dbReference type="SUPFAM" id="SSF53448">
    <property type="entry name" value="Nucleotide-diphospho-sugar transferases"/>
    <property type="match status" value="1"/>
</dbReference>
<dbReference type="InterPro" id="IPR007577">
    <property type="entry name" value="GlycoTrfase_DXD_sugar-bd_CS"/>
</dbReference>
<keyword evidence="2" id="KW-1133">Transmembrane helix</keyword>